<evidence type="ECO:0000256" key="3">
    <source>
        <dbReference type="SAM" id="SignalP"/>
    </source>
</evidence>
<proteinExistence type="predicted"/>
<protein>
    <submittedName>
        <fullName evidence="4">Uncharacterized protein</fullName>
    </submittedName>
</protein>
<dbReference type="GeneID" id="25250876"/>
<feature type="region of interest" description="Disordered" evidence="2">
    <location>
        <begin position="447"/>
        <end position="495"/>
    </location>
</feature>
<dbReference type="AlphaFoldDB" id="U6KZH9"/>
<feature type="signal peptide" evidence="3">
    <location>
        <begin position="1"/>
        <end position="24"/>
    </location>
</feature>
<dbReference type="OrthoDB" id="10301066at2759"/>
<reference evidence="4" key="2">
    <citation type="submission" date="2013-10" db="EMBL/GenBank/DDBJ databases">
        <authorList>
            <person name="Aslett M."/>
        </authorList>
    </citation>
    <scope>NUCLEOTIDE SEQUENCE [LARGE SCALE GENOMIC DNA]</scope>
    <source>
        <strain evidence="4">Houghton</strain>
    </source>
</reference>
<dbReference type="VEuPathDB" id="ToxoDB:ETH2_1034100"/>
<dbReference type="Proteomes" id="UP000030747">
    <property type="component" value="Unassembled WGS sequence"/>
</dbReference>
<name>U6KZH9_EIMTE</name>
<evidence type="ECO:0000256" key="1">
    <source>
        <dbReference type="SAM" id="Coils"/>
    </source>
</evidence>
<keyword evidence="5" id="KW-1185">Reference proteome</keyword>
<dbReference type="EMBL" id="HG675762">
    <property type="protein sequence ID" value="CDJ43371.1"/>
    <property type="molecule type" value="Genomic_DNA"/>
</dbReference>
<feature type="region of interest" description="Disordered" evidence="2">
    <location>
        <begin position="314"/>
        <end position="339"/>
    </location>
</feature>
<gene>
    <name evidence="4" type="ORF">ETH_00008370</name>
</gene>
<evidence type="ECO:0000256" key="2">
    <source>
        <dbReference type="SAM" id="MobiDB-lite"/>
    </source>
</evidence>
<keyword evidence="3" id="KW-0732">Signal</keyword>
<evidence type="ECO:0000313" key="5">
    <source>
        <dbReference type="Proteomes" id="UP000030747"/>
    </source>
</evidence>
<keyword evidence="1" id="KW-0175">Coiled coil</keyword>
<dbReference type="RefSeq" id="XP_013234121.1">
    <property type="nucleotide sequence ID" value="XM_013378667.1"/>
</dbReference>
<feature type="compositionally biased region" description="Polar residues" evidence="2">
    <location>
        <begin position="314"/>
        <end position="335"/>
    </location>
</feature>
<sequence>MGAVLTSLEKLVVLSAWLSAAIVSISPFQPFHSQASHFSEGIPPPSWVVDCRTPEGRQLCAVVTTALLASPGDVGASTQRLIDAAKIIVRLRGDKEDHAFANLIGSVISVSLKRRIRQSDWAGISDIEELIADAESLLELVVPEAVASLRSYAKTTFEAHASNAEPLVEWLYSRTHSGAALSTKTHAIDGEGEEEPSIQDTTERARQIHSQGMEMEGRLRARKVEERIAPPDDSVIWIANLSSLLLAAPLHTLSAYRRMSTLPAVPSDAFPHQCSHGLFAFDSIAAELDIDSDRVPNSGKGDAPRLPTDFADYQEQTRTKSPSRSGAVSPSNGSPASVFRASVSPEKRVELVASEAERLAAPGQSSVWHALVLLFQWGATAASFAVASNAPLLAYSIIVNLGNALLLVNPDAAYLATCQEDLTASSSADALFPPDAVFLGKDPAVINTRESSRGGDGLGGNKQARRGDAKATGRQRGSIVSGGLNSRSGKAQQPLDAKPQISLSVAAGMIAQACVDLLFLILREHLHVADKDELSVTNLEEMMRLYSVPDEGSTVVYSSMLEATEWSPEEESCETSNSEAANRQVLLCQRAFDLKRVNTWHLGGVFIFCVRVMLHRGRLHQAVALCRRFSRLGRGPPFRCAVSLGLWAQQKIISAKKEALKNVLELMDEAAREQEHANEKLLAARIASLEKEPQEP</sequence>
<feature type="chain" id="PRO_5004673433" evidence="3">
    <location>
        <begin position="25"/>
        <end position="696"/>
    </location>
</feature>
<reference evidence="4" key="1">
    <citation type="submission" date="2013-10" db="EMBL/GenBank/DDBJ databases">
        <title>Genomic analysis of the causative agents of coccidiosis in chickens.</title>
        <authorList>
            <person name="Reid A.J."/>
            <person name="Blake D."/>
            <person name="Billington K."/>
            <person name="Browne H."/>
            <person name="Dunn M."/>
            <person name="Hung S."/>
            <person name="Kawahara F."/>
            <person name="Miranda-Saavedra D."/>
            <person name="Mourier T."/>
            <person name="Nagra H."/>
            <person name="Otto T.D."/>
            <person name="Rawlings N."/>
            <person name="Sanchez A."/>
            <person name="Sanders M."/>
            <person name="Subramaniam C."/>
            <person name="Tay Y."/>
            <person name="Dear P."/>
            <person name="Doerig C."/>
            <person name="Gruber A."/>
            <person name="Parkinson J."/>
            <person name="Shirley M."/>
            <person name="Wan K.L."/>
            <person name="Berriman M."/>
            <person name="Tomley F."/>
            <person name="Pain A."/>
        </authorList>
    </citation>
    <scope>NUCLEOTIDE SEQUENCE [LARGE SCALE GENOMIC DNA]</scope>
    <source>
        <strain evidence="4">Houghton</strain>
    </source>
</reference>
<evidence type="ECO:0000313" key="4">
    <source>
        <dbReference type="EMBL" id="CDJ43371.1"/>
    </source>
</evidence>
<organism evidence="4 5">
    <name type="scientific">Eimeria tenella</name>
    <name type="common">Coccidian parasite</name>
    <dbReference type="NCBI Taxonomy" id="5802"/>
    <lineage>
        <taxon>Eukaryota</taxon>
        <taxon>Sar</taxon>
        <taxon>Alveolata</taxon>
        <taxon>Apicomplexa</taxon>
        <taxon>Conoidasida</taxon>
        <taxon>Coccidia</taxon>
        <taxon>Eucoccidiorida</taxon>
        <taxon>Eimeriorina</taxon>
        <taxon>Eimeriidae</taxon>
        <taxon>Eimeria</taxon>
    </lineage>
</organism>
<feature type="coiled-coil region" evidence="1">
    <location>
        <begin position="653"/>
        <end position="680"/>
    </location>
</feature>
<accession>U6KZH9</accession>
<dbReference type="VEuPathDB" id="ToxoDB:ETH_00008370"/>